<accession>A0A453KX72</accession>
<evidence type="ECO:0000313" key="3">
    <source>
        <dbReference type="Proteomes" id="UP000015105"/>
    </source>
</evidence>
<dbReference type="PANTHER" id="PTHR10366:SF404">
    <property type="entry name" value="CINNAMOYL-COA REDUCTASE 1"/>
    <property type="match status" value="1"/>
</dbReference>
<evidence type="ECO:0000313" key="2">
    <source>
        <dbReference type="EnsemblPlants" id="AET5Gv20543100.10"/>
    </source>
</evidence>
<dbReference type="GO" id="GO:0016616">
    <property type="term" value="F:oxidoreductase activity, acting on the CH-OH group of donors, NAD or NADP as acceptor"/>
    <property type="evidence" value="ECO:0007669"/>
    <property type="project" value="TreeGrafter"/>
</dbReference>
<proteinExistence type="predicted"/>
<keyword evidence="3" id="KW-1185">Reference proteome</keyword>
<protein>
    <recommendedName>
        <fullName evidence="4">3-beta hydroxysteroid dehydrogenase/isomerase domain-containing protein</fullName>
    </recommendedName>
</protein>
<reference evidence="2" key="5">
    <citation type="journal article" date="2021" name="G3 (Bethesda)">
        <title>Aegilops tauschii genome assembly Aet v5.0 features greater sequence contiguity and improved annotation.</title>
        <authorList>
            <person name="Wang L."/>
            <person name="Zhu T."/>
            <person name="Rodriguez J.C."/>
            <person name="Deal K.R."/>
            <person name="Dubcovsky J."/>
            <person name="McGuire P.E."/>
            <person name="Lux T."/>
            <person name="Spannagl M."/>
            <person name="Mayer K.F.X."/>
            <person name="Baldrich P."/>
            <person name="Meyers B.C."/>
            <person name="Huo N."/>
            <person name="Gu Y.Q."/>
            <person name="Zhou H."/>
            <person name="Devos K.M."/>
            <person name="Bennetzen J.L."/>
            <person name="Unver T."/>
            <person name="Budak H."/>
            <person name="Gulick P.J."/>
            <person name="Galiba G."/>
            <person name="Kalapos B."/>
            <person name="Nelson D.R."/>
            <person name="Li P."/>
            <person name="You F.M."/>
            <person name="Luo M.C."/>
            <person name="Dvorak J."/>
        </authorList>
    </citation>
    <scope>NUCLEOTIDE SEQUENCE [LARGE SCALE GENOMIC DNA]</scope>
    <source>
        <strain evidence="2">cv. AL8/78</strain>
    </source>
</reference>
<dbReference type="EnsemblPlants" id="AET5Gv20543100.10">
    <property type="protein sequence ID" value="AET5Gv20543100.10"/>
    <property type="gene ID" value="AET5Gv20543100"/>
</dbReference>
<evidence type="ECO:0000256" key="1">
    <source>
        <dbReference type="ARBA" id="ARBA00023002"/>
    </source>
</evidence>
<dbReference type="InterPro" id="IPR050425">
    <property type="entry name" value="NAD(P)_dehydrat-like"/>
</dbReference>
<dbReference type="InterPro" id="IPR036291">
    <property type="entry name" value="NAD(P)-bd_dom_sf"/>
</dbReference>
<dbReference type="SUPFAM" id="SSF51735">
    <property type="entry name" value="NAD(P)-binding Rossmann-fold domains"/>
    <property type="match status" value="1"/>
</dbReference>
<dbReference type="AlphaFoldDB" id="A0A453KX72"/>
<reference evidence="3" key="2">
    <citation type="journal article" date="2017" name="Nat. Plants">
        <title>The Aegilops tauschii genome reveals multiple impacts of transposons.</title>
        <authorList>
            <person name="Zhao G."/>
            <person name="Zou C."/>
            <person name="Li K."/>
            <person name="Wang K."/>
            <person name="Li T."/>
            <person name="Gao L."/>
            <person name="Zhang X."/>
            <person name="Wang H."/>
            <person name="Yang Z."/>
            <person name="Liu X."/>
            <person name="Jiang W."/>
            <person name="Mao L."/>
            <person name="Kong X."/>
            <person name="Jiao Y."/>
            <person name="Jia J."/>
        </authorList>
    </citation>
    <scope>NUCLEOTIDE SEQUENCE [LARGE SCALE GENOMIC DNA]</scope>
    <source>
        <strain evidence="3">cv. AL8/78</strain>
    </source>
</reference>
<reference evidence="3" key="1">
    <citation type="journal article" date="2014" name="Science">
        <title>Ancient hybridizations among the ancestral genomes of bread wheat.</title>
        <authorList>
            <consortium name="International Wheat Genome Sequencing Consortium,"/>
            <person name="Marcussen T."/>
            <person name="Sandve S.R."/>
            <person name="Heier L."/>
            <person name="Spannagl M."/>
            <person name="Pfeifer M."/>
            <person name="Jakobsen K.S."/>
            <person name="Wulff B.B."/>
            <person name="Steuernagel B."/>
            <person name="Mayer K.F."/>
            <person name="Olsen O.A."/>
        </authorList>
    </citation>
    <scope>NUCLEOTIDE SEQUENCE [LARGE SCALE GENOMIC DNA]</scope>
    <source>
        <strain evidence="3">cv. AL8/78</strain>
    </source>
</reference>
<reference evidence="2" key="4">
    <citation type="submission" date="2019-03" db="UniProtKB">
        <authorList>
            <consortium name="EnsemblPlants"/>
        </authorList>
    </citation>
    <scope>IDENTIFICATION</scope>
</reference>
<dbReference type="Gramene" id="AET5Gv20543100.10">
    <property type="protein sequence ID" value="AET5Gv20543100.10"/>
    <property type="gene ID" value="AET5Gv20543100"/>
</dbReference>
<reference evidence="2" key="3">
    <citation type="journal article" date="2017" name="Nature">
        <title>Genome sequence of the progenitor of the wheat D genome Aegilops tauschii.</title>
        <authorList>
            <person name="Luo M.C."/>
            <person name="Gu Y.Q."/>
            <person name="Puiu D."/>
            <person name="Wang H."/>
            <person name="Twardziok S.O."/>
            <person name="Deal K.R."/>
            <person name="Huo N."/>
            <person name="Zhu T."/>
            <person name="Wang L."/>
            <person name="Wang Y."/>
            <person name="McGuire P.E."/>
            <person name="Liu S."/>
            <person name="Long H."/>
            <person name="Ramasamy R.K."/>
            <person name="Rodriguez J.C."/>
            <person name="Van S.L."/>
            <person name="Yuan L."/>
            <person name="Wang Z."/>
            <person name="Xia Z."/>
            <person name="Xiao L."/>
            <person name="Anderson O.D."/>
            <person name="Ouyang S."/>
            <person name="Liang Y."/>
            <person name="Zimin A.V."/>
            <person name="Pertea G."/>
            <person name="Qi P."/>
            <person name="Bennetzen J.L."/>
            <person name="Dai X."/>
            <person name="Dawson M.W."/>
            <person name="Muller H.G."/>
            <person name="Kugler K."/>
            <person name="Rivarola-Duarte L."/>
            <person name="Spannagl M."/>
            <person name="Mayer K.F.X."/>
            <person name="Lu F.H."/>
            <person name="Bevan M.W."/>
            <person name="Leroy P."/>
            <person name="Li P."/>
            <person name="You F.M."/>
            <person name="Sun Q."/>
            <person name="Liu Z."/>
            <person name="Lyons E."/>
            <person name="Wicker T."/>
            <person name="Salzberg S.L."/>
            <person name="Devos K.M."/>
            <person name="Dvorak J."/>
        </authorList>
    </citation>
    <scope>NUCLEOTIDE SEQUENCE [LARGE SCALE GENOMIC DNA]</scope>
    <source>
        <strain evidence="2">cv. AL8/78</strain>
    </source>
</reference>
<sequence>CDAADDPKNAHLKALDGAAERLVLCKADLLDYDAICAAVEGCHGVFHTASPVTDD</sequence>
<organism evidence="2 3">
    <name type="scientific">Aegilops tauschii subsp. strangulata</name>
    <name type="common">Goatgrass</name>
    <dbReference type="NCBI Taxonomy" id="200361"/>
    <lineage>
        <taxon>Eukaryota</taxon>
        <taxon>Viridiplantae</taxon>
        <taxon>Streptophyta</taxon>
        <taxon>Embryophyta</taxon>
        <taxon>Tracheophyta</taxon>
        <taxon>Spermatophyta</taxon>
        <taxon>Magnoliopsida</taxon>
        <taxon>Liliopsida</taxon>
        <taxon>Poales</taxon>
        <taxon>Poaceae</taxon>
        <taxon>BOP clade</taxon>
        <taxon>Pooideae</taxon>
        <taxon>Triticodae</taxon>
        <taxon>Triticeae</taxon>
        <taxon>Triticinae</taxon>
        <taxon>Aegilops</taxon>
    </lineage>
</organism>
<dbReference type="Proteomes" id="UP000015105">
    <property type="component" value="Chromosome 5D"/>
</dbReference>
<dbReference type="Gene3D" id="3.40.50.720">
    <property type="entry name" value="NAD(P)-binding Rossmann-like Domain"/>
    <property type="match status" value="1"/>
</dbReference>
<keyword evidence="1" id="KW-0560">Oxidoreductase</keyword>
<evidence type="ECO:0008006" key="4">
    <source>
        <dbReference type="Google" id="ProtNLM"/>
    </source>
</evidence>
<dbReference type="PANTHER" id="PTHR10366">
    <property type="entry name" value="NAD DEPENDENT EPIMERASE/DEHYDRATASE"/>
    <property type="match status" value="1"/>
</dbReference>
<name>A0A453KX72_AEGTS</name>